<name>A0AAU6ULI7_UNCXX</name>
<reference evidence="1" key="1">
    <citation type="submission" date="2022-03" db="EMBL/GenBank/DDBJ databases">
        <title>Sea Food Isolates.</title>
        <authorList>
            <person name="Li c."/>
        </authorList>
    </citation>
    <scope>NUCLEOTIDE SEQUENCE</scope>
    <source>
        <strain evidence="1">19NY04SH03</strain>
    </source>
</reference>
<dbReference type="EMBL" id="CP095347">
    <property type="protein sequence ID" value="XAG74724.1"/>
    <property type="molecule type" value="Genomic_DNA"/>
</dbReference>
<protein>
    <submittedName>
        <fullName evidence="1">Uncharacterized protein</fullName>
    </submittedName>
</protein>
<evidence type="ECO:0000313" key="1">
    <source>
        <dbReference type="EMBL" id="XAG74724.1"/>
    </source>
</evidence>
<dbReference type="AlphaFoldDB" id="A0AAU6ULI7"/>
<organism evidence="1">
    <name type="scientific">bacterium 19NY04SH03</name>
    <dbReference type="NCBI Taxonomy" id="2920647"/>
    <lineage>
        <taxon>Bacteria</taxon>
    </lineage>
</organism>
<sequence length="158" mass="18251">MNWTILIAIAGWFLAILQFVFTFREAKDKNEAELLEKTLNYFNQGAQSRTIGISLVEGIWLKRKKNLNIILPVLTAQVLHLLTQEKLQAQEQRNIVRLLFLIEKLLPYATERHTELAEISEALMLGAQSNSVSNVSLRSWYKRFNGDTDMWDAEIENS</sequence>
<gene>
    <name evidence="1" type="ORF">MRN42_18525</name>
</gene>
<proteinExistence type="predicted"/>
<accession>A0AAU6ULI7</accession>